<dbReference type="Pfam" id="PF00535">
    <property type="entry name" value="Glycos_transf_2"/>
    <property type="match status" value="1"/>
</dbReference>
<keyword evidence="2" id="KW-0808">Transferase</keyword>
<dbReference type="Proteomes" id="UP000183898">
    <property type="component" value="Unassembled WGS sequence"/>
</dbReference>
<reference evidence="2 3" key="1">
    <citation type="submission" date="2016-10" db="EMBL/GenBank/DDBJ databases">
        <authorList>
            <person name="de Groot N.N."/>
        </authorList>
    </citation>
    <scope>NUCLEOTIDE SEQUENCE [LARGE SCALE GENOMIC DNA]</scope>
    <source>
        <strain evidence="2 3">Nl18</strain>
    </source>
</reference>
<sequence length="633" mass="72775">MPQPSSPSVSVVVPTYEQARFIERALDSLQAQVLTDWEAVIIDDGSRDSTAEVVSAYLGDTRIHYYRFPENRGLGHALNEGIAKAKAPLIAYLPSDDVYYRDHLRSLKTCLETQKGAVLACSGVRHHYNREAAGQIPEFPLQLVQCMHRKMPVRWVERAELESDDLERLYWSLLRPLGAFAESGSLTCEWVSHPMQRHKIMQEPEGGINTFRSHYRVKEPLRFHTTVGHWIDEAEHYRKMRERPDTLRSASGLKILLVGELAYNADRVLALEEQGHKLYGLWMQSPYWYNAVGPMPFGHVEDLPRDNWREAVKQVQPDVIYALLNWQAVPFAHEVLMATRGIPFVWHFKEGPFICLEKGTWPHLIDLHRYSDGQIFSSPEMRDWFDTIIPGLSLDKPTHLLDGDLPKRDWFDHPRAPLRSASEGDIHTVSPGRPIGLHPHHVAELAGHGIHLHFYGEITHGQWLQWIEKTRALAPDHLHLHPNVDQSRWTAEFSQYDAGWLHLFESSNGGEIRRANWDDLNYPARLSTLAVAGLPMLQKANESAFVATRTLTKQLGIGIFFDTVDELAAQLRDCKQLRATRERVWQQRHLFTFDHHVPELVDFFRLVIASTSRKQTRSRTKVESAHLQSRRLA</sequence>
<dbReference type="AlphaFoldDB" id="A0A1H8DCU1"/>
<dbReference type="InterPro" id="IPR001173">
    <property type="entry name" value="Glyco_trans_2-like"/>
</dbReference>
<dbReference type="InterPro" id="IPR050834">
    <property type="entry name" value="Glycosyltransf_2"/>
</dbReference>
<evidence type="ECO:0000313" key="2">
    <source>
        <dbReference type="EMBL" id="SEN05093.1"/>
    </source>
</evidence>
<dbReference type="InterPro" id="IPR029044">
    <property type="entry name" value="Nucleotide-diphossugar_trans"/>
</dbReference>
<evidence type="ECO:0000259" key="1">
    <source>
        <dbReference type="Pfam" id="PF00535"/>
    </source>
</evidence>
<dbReference type="SUPFAM" id="SSF53448">
    <property type="entry name" value="Nucleotide-diphospho-sugar transferases"/>
    <property type="match status" value="1"/>
</dbReference>
<dbReference type="EMBL" id="FOCT01000002">
    <property type="protein sequence ID" value="SEN05093.1"/>
    <property type="molecule type" value="Genomic_DNA"/>
</dbReference>
<dbReference type="PANTHER" id="PTHR43685">
    <property type="entry name" value="GLYCOSYLTRANSFERASE"/>
    <property type="match status" value="1"/>
</dbReference>
<gene>
    <name evidence="2" type="ORF">SAMN05216404_102235</name>
</gene>
<feature type="domain" description="Glycosyltransferase 2-like" evidence="1">
    <location>
        <begin position="10"/>
        <end position="119"/>
    </location>
</feature>
<dbReference type="GO" id="GO:0016740">
    <property type="term" value="F:transferase activity"/>
    <property type="evidence" value="ECO:0007669"/>
    <property type="project" value="UniProtKB-KW"/>
</dbReference>
<organism evidence="2 3">
    <name type="scientific">Nitrosospira multiformis</name>
    <dbReference type="NCBI Taxonomy" id="1231"/>
    <lineage>
        <taxon>Bacteria</taxon>
        <taxon>Pseudomonadati</taxon>
        <taxon>Pseudomonadota</taxon>
        <taxon>Betaproteobacteria</taxon>
        <taxon>Nitrosomonadales</taxon>
        <taxon>Nitrosomonadaceae</taxon>
        <taxon>Nitrosospira</taxon>
    </lineage>
</organism>
<name>A0A1H8DCU1_9PROT</name>
<dbReference type="CDD" id="cd00761">
    <property type="entry name" value="Glyco_tranf_GTA_type"/>
    <property type="match status" value="1"/>
</dbReference>
<protein>
    <submittedName>
        <fullName evidence="2">Glycosyl transferase family 2</fullName>
    </submittedName>
</protein>
<evidence type="ECO:0000313" key="3">
    <source>
        <dbReference type="Proteomes" id="UP000183898"/>
    </source>
</evidence>
<proteinExistence type="predicted"/>
<dbReference type="PANTHER" id="PTHR43685:SF2">
    <property type="entry name" value="GLYCOSYLTRANSFERASE 2-LIKE DOMAIN-CONTAINING PROTEIN"/>
    <property type="match status" value="1"/>
</dbReference>
<dbReference type="Gene3D" id="3.90.550.10">
    <property type="entry name" value="Spore Coat Polysaccharide Biosynthesis Protein SpsA, Chain A"/>
    <property type="match status" value="1"/>
</dbReference>
<accession>A0A1H8DCU1</accession>